<keyword evidence="1" id="KW-0812">Transmembrane</keyword>
<dbReference type="OrthoDB" id="9784014at2"/>
<dbReference type="AlphaFoldDB" id="A0A518CZ89"/>
<sequence>MNGLVYLTWNYLRRRPGPSALLAACLGIALLLPAVTHVLTSGFEDALRERSDATPLVLGAAGPPLDLTLAGLYFSRDGLEPLTTGLARRIGAREDLLAVPLDLEFTTRGRALVGTVPEYFEERGIVARTGHLPFVAGEVVLGAALARELELGVDDHLFSDPPDHLDLSRPSALKLRVCGVLHPTRSADDRAAFVTLETCWVLHGLAHGHDDVTTGTVDPSLILGQSDEEVRMSNAFIPYNEITPQNRATFHLHTDPDVLPLSCVLVFPRTAKAATLLKAETNIERMYGPVQVADTRAELDELLDLVLGLRRLLDGVALVLLGATAALGALVLGLSMKLRTAELRTLDRLGSSARTVALLQGLQIAFIAAVALACAGLVLGALLVLDPDLTLLL</sequence>
<dbReference type="Proteomes" id="UP000319342">
    <property type="component" value="Chromosome"/>
</dbReference>
<evidence type="ECO:0008006" key="4">
    <source>
        <dbReference type="Google" id="ProtNLM"/>
    </source>
</evidence>
<keyword evidence="1" id="KW-0472">Membrane</keyword>
<reference evidence="2 3" key="1">
    <citation type="submission" date="2019-02" db="EMBL/GenBank/DDBJ databases">
        <title>Deep-cultivation of Planctomycetes and their phenomic and genomic characterization uncovers novel biology.</title>
        <authorList>
            <person name="Wiegand S."/>
            <person name="Jogler M."/>
            <person name="Boedeker C."/>
            <person name="Pinto D."/>
            <person name="Vollmers J."/>
            <person name="Rivas-Marin E."/>
            <person name="Kohn T."/>
            <person name="Peeters S.H."/>
            <person name="Heuer A."/>
            <person name="Rast P."/>
            <person name="Oberbeckmann S."/>
            <person name="Bunk B."/>
            <person name="Jeske O."/>
            <person name="Meyerdierks A."/>
            <person name="Storesund J.E."/>
            <person name="Kallscheuer N."/>
            <person name="Luecker S."/>
            <person name="Lage O.M."/>
            <person name="Pohl T."/>
            <person name="Merkel B.J."/>
            <person name="Hornburger P."/>
            <person name="Mueller R.-W."/>
            <person name="Bruemmer F."/>
            <person name="Labrenz M."/>
            <person name="Spormann A.M."/>
            <person name="Op den Camp H."/>
            <person name="Overmann J."/>
            <person name="Amann R."/>
            <person name="Jetten M.S.M."/>
            <person name="Mascher T."/>
            <person name="Medema M.H."/>
            <person name="Devos D.P."/>
            <person name="Kaster A.-K."/>
            <person name="Ovreas L."/>
            <person name="Rohde M."/>
            <person name="Galperin M.Y."/>
            <person name="Jogler C."/>
        </authorList>
    </citation>
    <scope>NUCLEOTIDE SEQUENCE [LARGE SCALE GENOMIC DNA]</scope>
    <source>
        <strain evidence="2 3">Pla163</strain>
    </source>
</reference>
<feature type="transmembrane region" description="Helical" evidence="1">
    <location>
        <begin position="356"/>
        <end position="385"/>
    </location>
</feature>
<accession>A0A518CZ89</accession>
<evidence type="ECO:0000313" key="2">
    <source>
        <dbReference type="EMBL" id="QDU84544.1"/>
    </source>
</evidence>
<evidence type="ECO:0000256" key="1">
    <source>
        <dbReference type="SAM" id="Phobius"/>
    </source>
</evidence>
<dbReference type="EMBL" id="CP036290">
    <property type="protein sequence ID" value="QDU84544.1"/>
    <property type="molecule type" value="Genomic_DNA"/>
</dbReference>
<proteinExistence type="predicted"/>
<evidence type="ECO:0000313" key="3">
    <source>
        <dbReference type="Proteomes" id="UP000319342"/>
    </source>
</evidence>
<feature type="transmembrane region" description="Helical" evidence="1">
    <location>
        <begin position="315"/>
        <end position="335"/>
    </location>
</feature>
<name>A0A518CZ89_9BACT</name>
<dbReference type="RefSeq" id="WP_145186279.1">
    <property type="nucleotide sequence ID" value="NZ_CP036290.1"/>
</dbReference>
<keyword evidence="3" id="KW-1185">Reference proteome</keyword>
<keyword evidence="1" id="KW-1133">Transmembrane helix</keyword>
<gene>
    <name evidence="2" type="ORF">Pla163_16550</name>
</gene>
<organism evidence="2 3">
    <name type="scientific">Rohdeia mirabilis</name>
    <dbReference type="NCBI Taxonomy" id="2528008"/>
    <lineage>
        <taxon>Bacteria</taxon>
        <taxon>Pseudomonadati</taxon>
        <taxon>Planctomycetota</taxon>
        <taxon>Planctomycetia</taxon>
        <taxon>Planctomycetia incertae sedis</taxon>
        <taxon>Rohdeia</taxon>
    </lineage>
</organism>
<protein>
    <recommendedName>
        <fullName evidence="4">FtsX-like permease family protein</fullName>
    </recommendedName>
</protein>